<dbReference type="EMBL" id="CP001738">
    <property type="protein sequence ID" value="ACY98138.1"/>
    <property type="molecule type" value="Genomic_DNA"/>
</dbReference>
<evidence type="ECO:0000313" key="6">
    <source>
        <dbReference type="EMBL" id="ACY98138.1"/>
    </source>
</evidence>
<dbReference type="PANTHER" id="PTHR42804">
    <property type="entry name" value="ALDEHYDE DEHYDROGENASE"/>
    <property type="match status" value="1"/>
</dbReference>
<proteinExistence type="inferred from homology"/>
<dbReference type="GO" id="GO:0016620">
    <property type="term" value="F:oxidoreductase activity, acting on the aldehyde or oxo group of donors, NAD or NADP as acceptor"/>
    <property type="evidence" value="ECO:0007669"/>
    <property type="project" value="InterPro"/>
</dbReference>
<gene>
    <name evidence="6" type="ordered locus">Tcur_2580</name>
</gene>
<dbReference type="HOGENOM" id="CLU_005391_0_0_11"/>
<dbReference type="InterPro" id="IPR015590">
    <property type="entry name" value="Aldehyde_DH_dom"/>
</dbReference>
<dbReference type="InterPro" id="IPR026460">
    <property type="entry name" value="Aldehyde_dehydrogenase_Rv0768"/>
</dbReference>
<comment type="similarity">
    <text evidence="1 4">Belongs to the aldehyde dehydrogenase family.</text>
</comment>
<evidence type="ECO:0000256" key="3">
    <source>
        <dbReference type="PROSITE-ProRule" id="PRU10007"/>
    </source>
</evidence>
<dbReference type="CDD" id="cd07089">
    <property type="entry name" value="ALDH_CddD-AldA-like"/>
    <property type="match status" value="1"/>
</dbReference>
<dbReference type="PROSITE" id="PS00687">
    <property type="entry name" value="ALDEHYDE_DEHYDR_GLU"/>
    <property type="match status" value="1"/>
</dbReference>
<dbReference type="FunFam" id="3.40.605.10:FF:000007">
    <property type="entry name" value="NAD/NADP-dependent betaine aldehyde dehydrogenase"/>
    <property type="match status" value="1"/>
</dbReference>
<evidence type="ECO:0000313" key="7">
    <source>
        <dbReference type="Proteomes" id="UP000001918"/>
    </source>
</evidence>
<name>D1A4W9_THECD</name>
<dbReference type="OrthoDB" id="6882680at2"/>
<dbReference type="Pfam" id="PF00171">
    <property type="entry name" value="Aldedh"/>
    <property type="match status" value="1"/>
</dbReference>
<keyword evidence="2 4" id="KW-0560">Oxidoreductase</keyword>
<dbReference type="eggNOG" id="COG1012">
    <property type="taxonomic scope" value="Bacteria"/>
</dbReference>
<sequence length="492" mass="52398">MADGQADIAREERMLIGGRLVEARDGGVFPNVNPATEEEIGVTADGTAADMDAAIAAARRAFDETDWPRDVRFRVHCLRQLQQALTKHAERLRATIVAEAGSPVTLTHGAQLDSPIEGLGWVADLAENYAWTTDLGVAEPYGIRSRRLLRREPIGVVGAITPWNFPMQINLAKIGPALAAGNTVVLKPAPDTPWTATLLGRLAAEETDLPPGVLNVVPSSRHELGALLAEDPRVDMISFTGSTAVGRSVMAAGAATIKKVFLELGGKSALLALDDADMRAVVGNAAFQITTHAGQGCAILTRLVLPRSRYAEGLEMLVETLREWPYGDPADPGTLMGPLINERQRERVLGYIDKGVAEGARLVLGGGVPKHLPTGYYVEPTVLAEVDENATVAQEEIFGPVLCVLAHDGDDDAVRIANNSRYGLSGMVISASAERARAVADRVRTGTISVNGGLFYGPDVPFGGYRQSGVGRESGVAGFEEYLEIKAIAERL</sequence>
<dbReference type="KEGG" id="tcu:Tcur_2580"/>
<dbReference type="InterPro" id="IPR029510">
    <property type="entry name" value="Ald_DH_CS_GLU"/>
</dbReference>
<dbReference type="PANTHER" id="PTHR42804:SF1">
    <property type="entry name" value="ALDEHYDE DEHYDROGENASE-RELATED"/>
    <property type="match status" value="1"/>
</dbReference>
<dbReference type="InterPro" id="IPR016161">
    <property type="entry name" value="Ald_DH/histidinol_DH"/>
</dbReference>
<dbReference type="STRING" id="471852.Tcur_2580"/>
<dbReference type="AlphaFoldDB" id="D1A4W9"/>
<dbReference type="InterPro" id="IPR016162">
    <property type="entry name" value="Ald_DH_N"/>
</dbReference>
<dbReference type="Gene3D" id="3.40.605.10">
    <property type="entry name" value="Aldehyde Dehydrogenase, Chain A, domain 1"/>
    <property type="match status" value="1"/>
</dbReference>
<evidence type="ECO:0000259" key="5">
    <source>
        <dbReference type="Pfam" id="PF00171"/>
    </source>
</evidence>
<protein>
    <submittedName>
        <fullName evidence="6">Aldehyde Dehydrogenase</fullName>
    </submittedName>
</protein>
<accession>D1A4W9</accession>
<organism evidence="6 7">
    <name type="scientific">Thermomonospora curvata (strain ATCC 19995 / DSM 43183 / JCM 3096 / KCTC 9072 / NBRC 15933 / NCIMB 10081 / Henssen B9)</name>
    <dbReference type="NCBI Taxonomy" id="471852"/>
    <lineage>
        <taxon>Bacteria</taxon>
        <taxon>Bacillati</taxon>
        <taxon>Actinomycetota</taxon>
        <taxon>Actinomycetes</taxon>
        <taxon>Streptosporangiales</taxon>
        <taxon>Thermomonosporaceae</taxon>
        <taxon>Thermomonospora</taxon>
    </lineage>
</organism>
<dbReference type="SUPFAM" id="SSF53720">
    <property type="entry name" value="ALDH-like"/>
    <property type="match status" value="1"/>
</dbReference>
<reference evidence="6 7" key="1">
    <citation type="journal article" date="2011" name="Stand. Genomic Sci.">
        <title>Complete genome sequence of Thermomonospora curvata type strain (B9).</title>
        <authorList>
            <person name="Chertkov O."/>
            <person name="Sikorski J."/>
            <person name="Nolan M."/>
            <person name="Lapidus A."/>
            <person name="Lucas S."/>
            <person name="Del Rio T.G."/>
            <person name="Tice H."/>
            <person name="Cheng J.F."/>
            <person name="Goodwin L."/>
            <person name="Pitluck S."/>
            <person name="Liolios K."/>
            <person name="Ivanova N."/>
            <person name="Mavromatis K."/>
            <person name="Mikhailova N."/>
            <person name="Ovchinnikova G."/>
            <person name="Pati A."/>
            <person name="Chen A."/>
            <person name="Palaniappan K."/>
            <person name="Djao O.D."/>
            <person name="Land M."/>
            <person name="Hauser L."/>
            <person name="Chang Y.J."/>
            <person name="Jeffries C.D."/>
            <person name="Brettin T."/>
            <person name="Han C."/>
            <person name="Detter J.C."/>
            <person name="Rohde M."/>
            <person name="Goker M."/>
            <person name="Woyke T."/>
            <person name="Bristow J."/>
            <person name="Eisen J.A."/>
            <person name="Markowitz V."/>
            <person name="Hugenholtz P."/>
            <person name="Klenk H.P."/>
            <person name="Kyrpides N.C."/>
        </authorList>
    </citation>
    <scope>NUCLEOTIDE SEQUENCE [LARGE SCALE GENOMIC DNA]</scope>
    <source>
        <strain evidence="7">ATCC 19995 / DSM 43183 / JCM 3096 / KCTC 9072 / NBRC 15933 / NCIMB 10081 / Henssen B9</strain>
    </source>
</reference>
<feature type="active site" evidence="3">
    <location>
        <position position="263"/>
    </location>
</feature>
<evidence type="ECO:0000256" key="2">
    <source>
        <dbReference type="ARBA" id="ARBA00023002"/>
    </source>
</evidence>
<dbReference type="NCBIfam" id="TIGR04284">
    <property type="entry name" value="aldehy_Rv0768"/>
    <property type="match status" value="1"/>
</dbReference>
<dbReference type="RefSeq" id="WP_012852922.1">
    <property type="nucleotide sequence ID" value="NC_013510.1"/>
</dbReference>
<dbReference type="InterPro" id="IPR016163">
    <property type="entry name" value="Ald_DH_C"/>
</dbReference>
<dbReference type="Gene3D" id="3.40.309.10">
    <property type="entry name" value="Aldehyde Dehydrogenase, Chain A, domain 2"/>
    <property type="match status" value="1"/>
</dbReference>
<evidence type="ECO:0000256" key="4">
    <source>
        <dbReference type="RuleBase" id="RU003345"/>
    </source>
</evidence>
<dbReference type="Proteomes" id="UP000001918">
    <property type="component" value="Chromosome"/>
</dbReference>
<keyword evidence="7" id="KW-1185">Reference proteome</keyword>
<evidence type="ECO:0000256" key="1">
    <source>
        <dbReference type="ARBA" id="ARBA00009986"/>
    </source>
</evidence>
<feature type="domain" description="Aldehyde dehydrogenase" evidence="5">
    <location>
        <begin position="25"/>
        <end position="488"/>
    </location>
</feature>